<evidence type="ECO:0000313" key="2">
    <source>
        <dbReference type="Proteomes" id="UP000222768"/>
    </source>
</evidence>
<dbReference type="AlphaFoldDB" id="A0A855EJG8"/>
<sequence>MRRRPSTATHFLIAHPGAGVFNVQRRGLSAEMIMSNPITVGFSGLTKRIFAGRSKPSKLAPGVRQFTGEKFDVTDEAIFAVASLMVTRDDILVIPLPNGDKIHLRADIKEKREAS</sequence>
<dbReference type="Pfam" id="PF24233">
    <property type="entry name" value="DUF7446"/>
    <property type="match status" value="1"/>
</dbReference>
<accession>A0A855EJG8</accession>
<dbReference type="InterPro" id="IPR055869">
    <property type="entry name" value="DUF7446"/>
</dbReference>
<organism evidence="1 2">
    <name type="scientific">Leclercia adecarboxylata</name>
    <dbReference type="NCBI Taxonomy" id="83655"/>
    <lineage>
        <taxon>Bacteria</taxon>
        <taxon>Pseudomonadati</taxon>
        <taxon>Pseudomonadota</taxon>
        <taxon>Gammaproteobacteria</taxon>
        <taxon>Enterobacterales</taxon>
        <taxon>Enterobacteriaceae</taxon>
        <taxon>Leclercia</taxon>
    </lineage>
</organism>
<evidence type="ECO:0000313" key="1">
    <source>
        <dbReference type="EMBL" id="PHH04979.1"/>
    </source>
</evidence>
<proteinExistence type="predicted"/>
<reference evidence="2" key="1">
    <citation type="submission" date="2017-09" db="EMBL/GenBank/DDBJ databases">
        <title>FDA dAtabase for Regulatory Grade micrObial Sequences (FDA-ARGOS): Supporting development and validation of Infectious Disease Dx tests.</title>
        <authorList>
            <person name="Minogue T."/>
            <person name="Wolcott M."/>
            <person name="Wasieloski L."/>
            <person name="Aguilar W."/>
            <person name="Moore D."/>
            <person name="Tallon L."/>
            <person name="Sadzewicz L."/>
            <person name="Ott S."/>
            <person name="Zhao X."/>
            <person name="Nagaraj S."/>
            <person name="Vavikolanu K."/>
            <person name="Aluvathingal J."/>
            <person name="Nadendla S."/>
            <person name="Sichtig H."/>
        </authorList>
    </citation>
    <scope>NUCLEOTIDE SEQUENCE [LARGE SCALE GENOMIC DNA]</scope>
    <source>
        <strain evidence="2">FDAARGOS_404</strain>
    </source>
</reference>
<dbReference type="Proteomes" id="UP000222768">
    <property type="component" value="Unassembled WGS sequence"/>
</dbReference>
<name>A0A855EJG8_9ENTR</name>
<comment type="caution">
    <text evidence="1">The sequence shown here is derived from an EMBL/GenBank/DDBJ whole genome shotgun (WGS) entry which is preliminary data.</text>
</comment>
<gene>
    <name evidence="1" type="ORF">CRX53_13940</name>
</gene>
<protein>
    <submittedName>
        <fullName evidence="1">Uncharacterized protein</fullName>
    </submittedName>
</protein>
<dbReference type="EMBL" id="PDLK01000002">
    <property type="protein sequence ID" value="PHH04979.1"/>
    <property type="molecule type" value="Genomic_DNA"/>
</dbReference>